<accession>A0A9D2E6Z1</accession>
<dbReference type="Gene3D" id="3.40.50.720">
    <property type="entry name" value="NAD(P)-binding Rossmann-like Domain"/>
    <property type="match status" value="1"/>
</dbReference>
<comment type="caution">
    <text evidence="1">The sequence shown here is derived from an EMBL/GenBank/DDBJ whole genome shotgun (WGS) entry which is preliminary data.</text>
</comment>
<gene>
    <name evidence="1" type="ORF">H9813_11815</name>
</gene>
<sequence length="279" mass="31538">MKKIGVIDYYLDQYHFENYPTWIREASGGESQIVYAWAKMDKPDGKTNAQCCAEQGIELLDDVNELIEKSDCLIVMSPDNPEMHEELCALPLASGKPTYVDKTFAVDRETALRIIEMARKGNTPFFSTSALRYSREYADVNKEGIEFISSRGPGMFGNYGIHQLEPIICMMGAGVEKIMYTGTESTPAFILRYRDGRCATMVQLGWECDFSVAINYKGDHARVIQGASDFYQQFIKQLVAFFEDGVPRVPAEETLQVITILEYGHKAMSTPDQWVKLPE</sequence>
<organism evidence="1 2">
    <name type="scientific">Candidatus Allofournierella merdipullorum</name>
    <dbReference type="NCBI Taxonomy" id="2838595"/>
    <lineage>
        <taxon>Bacteria</taxon>
        <taxon>Bacillati</taxon>
        <taxon>Bacillota</taxon>
        <taxon>Clostridia</taxon>
        <taxon>Eubacteriales</taxon>
        <taxon>Oscillospiraceae</taxon>
        <taxon>Allofournierella</taxon>
    </lineage>
</organism>
<dbReference type="Proteomes" id="UP000824035">
    <property type="component" value="Unassembled WGS sequence"/>
</dbReference>
<evidence type="ECO:0000313" key="1">
    <source>
        <dbReference type="EMBL" id="HIZ31901.1"/>
    </source>
</evidence>
<dbReference type="AlphaFoldDB" id="A0A9D2E6Z1"/>
<reference evidence="1" key="1">
    <citation type="journal article" date="2021" name="PeerJ">
        <title>Extensive microbial diversity within the chicken gut microbiome revealed by metagenomics and culture.</title>
        <authorList>
            <person name="Gilroy R."/>
            <person name="Ravi A."/>
            <person name="Getino M."/>
            <person name="Pursley I."/>
            <person name="Horton D.L."/>
            <person name="Alikhan N.F."/>
            <person name="Baker D."/>
            <person name="Gharbi K."/>
            <person name="Hall N."/>
            <person name="Watson M."/>
            <person name="Adriaenssens E.M."/>
            <person name="Foster-Nyarko E."/>
            <person name="Jarju S."/>
            <person name="Secka A."/>
            <person name="Antonio M."/>
            <person name="Oren A."/>
            <person name="Chaudhuri R.R."/>
            <person name="La Ragione R."/>
            <person name="Hildebrand F."/>
            <person name="Pallen M.J."/>
        </authorList>
    </citation>
    <scope>NUCLEOTIDE SEQUENCE</scope>
    <source>
        <strain evidence="1">ChiGjej4B4-18154</strain>
    </source>
</reference>
<reference evidence="1" key="2">
    <citation type="submission" date="2021-04" db="EMBL/GenBank/DDBJ databases">
        <authorList>
            <person name="Gilroy R."/>
        </authorList>
    </citation>
    <scope>NUCLEOTIDE SEQUENCE</scope>
    <source>
        <strain evidence="1">ChiGjej4B4-18154</strain>
    </source>
</reference>
<evidence type="ECO:0000313" key="2">
    <source>
        <dbReference type="Proteomes" id="UP000824035"/>
    </source>
</evidence>
<dbReference type="SUPFAM" id="SSF51735">
    <property type="entry name" value="NAD(P)-binding Rossmann-fold domains"/>
    <property type="match status" value="1"/>
</dbReference>
<dbReference type="InterPro" id="IPR036291">
    <property type="entry name" value="NAD(P)-bd_dom_sf"/>
</dbReference>
<dbReference type="EMBL" id="DXBV01000118">
    <property type="protein sequence ID" value="HIZ31901.1"/>
    <property type="molecule type" value="Genomic_DNA"/>
</dbReference>
<dbReference type="RefSeq" id="WP_394966432.1">
    <property type="nucleotide sequence ID" value="NZ_CALXHM010000002.1"/>
</dbReference>
<protein>
    <recommendedName>
        <fullName evidence="3">Gfo/Idh/MocA family oxidoreductase</fullName>
    </recommendedName>
</protein>
<evidence type="ECO:0008006" key="3">
    <source>
        <dbReference type="Google" id="ProtNLM"/>
    </source>
</evidence>
<proteinExistence type="predicted"/>
<name>A0A9D2E6Z1_9FIRM</name>